<feature type="compositionally biased region" description="Low complexity" evidence="3">
    <location>
        <begin position="372"/>
        <end position="381"/>
    </location>
</feature>
<dbReference type="InterPro" id="IPR006600">
    <property type="entry name" value="HTH_CenpB_DNA-bd_dom"/>
</dbReference>
<evidence type="ECO:0000259" key="4">
    <source>
        <dbReference type="PROSITE" id="PS51253"/>
    </source>
</evidence>
<comment type="caution">
    <text evidence="5">The sequence shown here is derived from an EMBL/GenBank/DDBJ whole genome shotgun (WGS) entry which is preliminary data.</text>
</comment>
<dbReference type="PANTHER" id="PTHR19303:SF70">
    <property type="entry name" value="HTH CENPB-TYPE DOMAIN-CONTAINING PROTEIN"/>
    <property type="match status" value="1"/>
</dbReference>
<keyword evidence="1" id="KW-0238">DNA-binding</keyword>
<dbReference type="InterPro" id="IPR009057">
    <property type="entry name" value="Homeodomain-like_sf"/>
</dbReference>
<sequence length="563" mass="61582">MAMKTEPHHGLPPAEEFGADHWVEIAGESPHHSPLHDFNGFGYISPSHLPQDSPHNRSYQNSYFVPHPLHPLNIPQWPSQLTNPSEHSPPVPIPAPSVRPIAPATSIPTLQPARAASVTPAPDPKPHPPQPTARKTLTDNDRRRMCQYHEDNPSVKQTEIGAMFGVERSTVSKVLRQKEKYLSTEDGSRSPVKRSKGKFPDIERALSIWAKNHQKQGLPLNDDIIRDKARYFSTTVGSSECHTKVNSGVWLEKFKQKNSLLGCRPQKVSDSSISDGGLNIESRSNSQTPNGISPISPDQTMPDSPNLKSEGQDAYQDFTSNYRTSHSESVTSFSEHAMTSCFSPDIRSPTSPFFSPDSSCGPSPLIPSQQTRLPPLASAPSRPRRRTFPTISSGNSFVPEIPDSSSSSRFSQSTIATPTLESPIEEMDQSPLGAIDAAIHVSINPTTTTHPHSQQTTPILSPSPCSMAPPPQPPPTILSANNNSSPTAACPPSQDEARRAMETVMAFFEHHQSVSQVDPQEYFVMGKLMEKLKLQNAQLPGGMHGLERGDGTLLGRKRSIHSL</sequence>
<organism evidence="5 6">
    <name type="scientific">Heterodermia speciosa</name>
    <dbReference type="NCBI Taxonomy" id="116794"/>
    <lineage>
        <taxon>Eukaryota</taxon>
        <taxon>Fungi</taxon>
        <taxon>Dikarya</taxon>
        <taxon>Ascomycota</taxon>
        <taxon>Pezizomycotina</taxon>
        <taxon>Lecanoromycetes</taxon>
        <taxon>OSLEUM clade</taxon>
        <taxon>Lecanoromycetidae</taxon>
        <taxon>Caliciales</taxon>
        <taxon>Physciaceae</taxon>
        <taxon>Heterodermia</taxon>
    </lineage>
</organism>
<dbReference type="Proteomes" id="UP000664521">
    <property type="component" value="Unassembled WGS sequence"/>
</dbReference>
<accession>A0A8H3EKK0</accession>
<feature type="region of interest" description="Disordered" evidence="3">
    <location>
        <begin position="352"/>
        <end position="424"/>
    </location>
</feature>
<feature type="domain" description="HTH CENPB-type" evidence="4">
    <location>
        <begin position="190"/>
        <end position="264"/>
    </location>
</feature>
<keyword evidence="6" id="KW-1185">Reference proteome</keyword>
<dbReference type="Pfam" id="PF04218">
    <property type="entry name" value="CENP-B_N"/>
    <property type="match status" value="1"/>
</dbReference>
<dbReference type="OrthoDB" id="9909311at2759"/>
<protein>
    <recommendedName>
        <fullName evidence="4">HTH CENPB-type domain-containing protein</fullName>
    </recommendedName>
</protein>
<feature type="compositionally biased region" description="Pro residues" evidence="3">
    <location>
        <begin position="467"/>
        <end position="476"/>
    </location>
</feature>
<evidence type="ECO:0000313" key="5">
    <source>
        <dbReference type="EMBL" id="CAF9908861.1"/>
    </source>
</evidence>
<feature type="region of interest" description="Disordered" evidence="3">
    <location>
        <begin position="445"/>
        <end position="496"/>
    </location>
</feature>
<evidence type="ECO:0000256" key="2">
    <source>
        <dbReference type="ARBA" id="ARBA00023242"/>
    </source>
</evidence>
<dbReference type="EMBL" id="CAJPDS010000007">
    <property type="protein sequence ID" value="CAF9908861.1"/>
    <property type="molecule type" value="Genomic_DNA"/>
</dbReference>
<keyword evidence="2" id="KW-0539">Nucleus</keyword>
<feature type="region of interest" description="Disordered" evidence="3">
    <location>
        <begin position="75"/>
        <end position="138"/>
    </location>
</feature>
<evidence type="ECO:0000256" key="3">
    <source>
        <dbReference type="SAM" id="MobiDB-lite"/>
    </source>
</evidence>
<feature type="compositionally biased region" description="Pro residues" evidence="3">
    <location>
        <begin position="121"/>
        <end position="131"/>
    </location>
</feature>
<name>A0A8H3EKK0_9LECA</name>
<dbReference type="PROSITE" id="PS51253">
    <property type="entry name" value="HTH_CENPB"/>
    <property type="match status" value="1"/>
</dbReference>
<proteinExistence type="predicted"/>
<dbReference type="SUPFAM" id="SSF46689">
    <property type="entry name" value="Homeodomain-like"/>
    <property type="match status" value="2"/>
</dbReference>
<feature type="compositionally biased region" description="Polar residues" evidence="3">
    <location>
        <begin position="281"/>
        <end position="309"/>
    </location>
</feature>
<feature type="compositionally biased region" description="Low complexity" evidence="3">
    <location>
        <begin position="445"/>
        <end position="466"/>
    </location>
</feature>
<feature type="compositionally biased region" description="Polar residues" evidence="3">
    <location>
        <begin position="478"/>
        <end position="487"/>
    </location>
</feature>
<dbReference type="GO" id="GO:0005634">
    <property type="term" value="C:nucleus"/>
    <property type="evidence" value="ECO:0007669"/>
    <property type="project" value="TreeGrafter"/>
</dbReference>
<dbReference type="AlphaFoldDB" id="A0A8H3EKK0"/>
<dbReference type="PANTHER" id="PTHR19303">
    <property type="entry name" value="TRANSPOSON"/>
    <property type="match status" value="1"/>
</dbReference>
<feature type="compositionally biased region" description="Pro residues" evidence="3">
    <location>
        <begin position="87"/>
        <end position="97"/>
    </location>
</feature>
<dbReference type="GO" id="GO:0003677">
    <property type="term" value="F:DNA binding"/>
    <property type="evidence" value="ECO:0007669"/>
    <property type="project" value="UniProtKB-KW"/>
</dbReference>
<dbReference type="Gene3D" id="1.10.10.60">
    <property type="entry name" value="Homeodomain-like"/>
    <property type="match status" value="2"/>
</dbReference>
<reference evidence="5" key="1">
    <citation type="submission" date="2021-03" db="EMBL/GenBank/DDBJ databases">
        <authorList>
            <person name="Tagirdzhanova G."/>
        </authorList>
    </citation>
    <scope>NUCLEOTIDE SEQUENCE</scope>
</reference>
<feature type="region of interest" description="Disordered" evidence="3">
    <location>
        <begin position="264"/>
        <end position="312"/>
    </location>
</feature>
<evidence type="ECO:0000313" key="6">
    <source>
        <dbReference type="Proteomes" id="UP000664521"/>
    </source>
</evidence>
<feature type="compositionally biased region" description="Low complexity" evidence="3">
    <location>
        <begin position="404"/>
        <end position="413"/>
    </location>
</feature>
<feature type="compositionally biased region" description="Polar residues" evidence="3">
    <location>
        <begin position="76"/>
        <end position="86"/>
    </location>
</feature>
<dbReference type="InterPro" id="IPR007889">
    <property type="entry name" value="HTH_Psq"/>
</dbReference>
<evidence type="ECO:0000256" key="1">
    <source>
        <dbReference type="ARBA" id="ARBA00023125"/>
    </source>
</evidence>
<dbReference type="InterPro" id="IPR050863">
    <property type="entry name" value="CenT-Element_Derived"/>
</dbReference>
<dbReference type="Pfam" id="PF03221">
    <property type="entry name" value="HTH_Tnp_Tc5"/>
    <property type="match status" value="1"/>
</dbReference>
<gene>
    <name evidence="5" type="ORF">HETSPECPRED_008753</name>
</gene>
<dbReference type="SMART" id="SM00674">
    <property type="entry name" value="CENPB"/>
    <property type="match status" value="1"/>
</dbReference>